<evidence type="ECO:0000313" key="8">
    <source>
        <dbReference type="EMBL" id="QPB73987.1"/>
    </source>
</evidence>
<reference evidence="8" key="2">
    <citation type="submission" date="2020-09" db="EMBL/GenBank/DDBJ databases">
        <authorList>
            <person name="Kaefer S."/>
            <person name="Paraskevopoulou S."/>
            <person name="Zirkel F."/>
            <person name="Wieseke N."/>
            <person name="Donath A."/>
            <person name="Petersen M."/>
            <person name="Jones T.C."/>
            <person name="Liu S."/>
            <person name="Zhou X."/>
            <person name="Middendorf M."/>
            <person name="Junglen S."/>
            <person name="Misof B."/>
            <person name="Drosten C."/>
        </authorList>
    </citation>
    <scope>NUCLEOTIDE SEQUENCE</scope>
    <source>
        <strain evidence="8">OKIAV248</strain>
    </source>
</reference>
<evidence type="ECO:0000256" key="5">
    <source>
        <dbReference type="ARBA" id="ARBA00030436"/>
    </source>
</evidence>
<dbReference type="EC" id="2.7.7.48" evidence="1"/>
<keyword evidence="9" id="KW-1185">Reference proteome</keyword>
<name>A0A7U3NUM3_9VIRU</name>
<accession>A0A7U3NUM3</accession>
<evidence type="ECO:0000256" key="3">
    <source>
        <dbReference type="ARBA" id="ARBA00022679"/>
    </source>
</evidence>
<protein>
    <recommendedName>
        <fullName evidence="2">RNA-directed RNA polymerase L</fullName>
        <ecNumber evidence="1">2.7.7.48</ecNumber>
    </recommendedName>
    <alternativeName>
        <fullName evidence="4">Large structural protein</fullName>
    </alternativeName>
    <alternativeName>
        <fullName evidence="6">Replicase</fullName>
    </alternativeName>
    <alternativeName>
        <fullName evidence="5">Transcriptase</fullName>
    </alternativeName>
</protein>
<feature type="domain" description="RdRp catalytic" evidence="7">
    <location>
        <begin position="946"/>
        <end position="1138"/>
    </location>
</feature>
<dbReference type="GeneID" id="80550469"/>
<evidence type="ECO:0000256" key="2">
    <source>
        <dbReference type="ARBA" id="ARBA00018602"/>
    </source>
</evidence>
<dbReference type="KEGG" id="vg:80550469"/>
<evidence type="ECO:0000256" key="6">
    <source>
        <dbReference type="ARBA" id="ARBA00031012"/>
    </source>
</evidence>
<dbReference type="PROSITE" id="PS50525">
    <property type="entry name" value="RDRP_SSRNA_NEG_SEG"/>
    <property type="match status" value="1"/>
</dbReference>
<keyword evidence="3" id="KW-0808">Transferase</keyword>
<sequence length="2241" mass="260389">MITQEELSDPDKAVEKCQWFLEERSKEAERYVGSYMRLIDPLSSYHDKSINEFLTERGLNTIPAGTQDINKTPDVLAMVGTVIIMGDVAVSRSPEDVAVRKRIKYRMIMDSIKLFNGNYMVRFESFIFRDDGSNIEMVQNQLKELIQEFNPVLRWELGDRERRLKEQLIEWNNRLNYVSRNVKDKRSFIYRYRMVEAEWEDDILLGSMRQTEEYKPHVSEEDIAKSIFDKVFKSSKIKKTKNINLNEVKAMIDDKREVGFAKAEPKHCIPYLFNSGDNTEMMDLDLLEDYKNDLSSCASPLATLMPTGNVMANMKQLKLEINEKRITGVNKANNEFRKNMKEKYGRTTPYYANHNELINRAENEDNIKDWYFEKVTSLNDKEEPKSIKLESHQRCIKSVEGLVKVMNMKSKSTSANIEFDLPDRGDRLEREIKLVNELKPVYDVMNNKISTCLLSCVRKFVNDLSYMPGNLKKGIYYSIPLQKNMIILIFTNTNLNKKNPSIYFSTITRFLKNDEQDMMLYNLQVKFSRYREETDRYYYIVDKLHKYELEKLSKLSNVDREFRVHYMSMSSMSDLDQEQYKLYMDCYTGLTALCLLDLHQKPSDMLDLMKYLVAMPMSTHSSLDELLVDKLSMMLKTDLDVFLYNNLFRFLKRNIELNNTRKTNELIIQKNGYIMPESFNITGKFAMFCNPSIITENLLFYVSESQLIFHTRPKKLYNSQFIDKCAIKIIDYNEGMRKDEKENPGWTTKGYNSEDNKLFDYPYESNFCYSRDAMYYAQLDEDAELARFSMGVIRSSNKKTAELFPHNLSMRGACVIPGSNLDNSKEIYRKLKNKRLVSEELVKMNKSKRTKPPEEIFRIRRSTTAMMSGLTMMDDCIRRDDTEMARIGNIMTKHKDDEMYFNMSEKEQRGPGRPIGSADFFTKQRLYCIEMMYQKIGERQGDNLMARKVNRSAKLSDVSRNMIDHAIKNNKRYLSYIVMDQSQFSESDNINKFLANIEDNRCIPVNIKSDMIDSLSKMKTRTQYFPKIPTTIKDNHPEYITNTKGLRGEAGWVQGMLNISSTHIHIIAVKWITKLFNTYYKKFVTEDFDEVKVEHLVNSDDSFAVICSKRPEVIAHYYEFLLWAKRLFCLKQNKKKSYMSSIIGEVIQKYVANGSTINIWAKDAVSVFNSMRGLDMYKDVSTAIGSLQTLSRNGASELICCYVRAECKNKILQTFNVNKDKINDISTYGIDIGKLPVELLGWPKYITTYELSVAGAFAQSNYCIGCYDRSKNNEGKWTSKESLVVIAAILLNMANSISKSNNEINVFENSEQQQSIIIKEIQRIKNLLEADDLDEEEVQEVDRLQLEENYRERDLISFRAIGLESSSGGFTKSLLNPFHFCHPFSTKVTDTVRKLKTYDGEPSGLAGLVKIRTSVKTAVVDIRENISALLMSLSEQGFNNDFRMIAATSSIVASSRSVLLPGSKNKHTIRQCFKILLDISYKMESRAIYKKAQDVAPLIMRDPTFRATMTDEILINMRETGIIESRPVVVTLMPEIENDLGLANPLQLVLSEIVKEGTIVKEGYILNYPDQLSADIAVIKSKFGDWLDVSKNKLPIACGIYYHYLNYRRGRYVVGPPMDRGDLMSFLISWYKVKYSDRYTITGNYSGKEVNREVNFKDNSPNVVCSIAEVYFKCCILGNLIDKEQFLEDMKLSIRGTTYSVRQFCESDISDVMMNELDTQYRPLLGAMLFDITKDDKHLRRYMKSETTKAEWIKEQMKKFNPYSKRVTWTGEFIVDIIKGNDAVRIDGEPGNINMIYTNNKNMRVIMESLLFLRRNNRFDNYEVKRDAKTLFNDKFFSTKDIVKISGYEETIDATGKYPYFRTNPIKEGKDVSYFTERGLVPITVVDDKFFNLRKEDSEEYTSFSIELGRVPQLVGKTKIYMYEVSKTDGSTKYVEKDNNNRLTRLDVSFPRFTTNGMSASHLTITGIPMSELINDEELKNVVRTNITNISKTNLKKYINYQIPYGNLYEALINNLNTIYNDTAEIKVETFNQLKVVNIDVELDRLEFAQDMEEIAGEEIDELDVRVMPDREGNVLSKMLETYTSKSADTSDLAGFMTLLKNDRMVELISESKTLLEQDDWNGGYDQILTLSSILTFKLMDDIEMMKSNYERDQDNLEIETMLNVADDSYLYNRDLDEVDKLYELNMDVLDLLLINRLYDLDNLRHLLNKADGEKLNRRNKYLPWYRQFSTYYRQSVAESN</sequence>
<dbReference type="Proteomes" id="UP000681995">
    <property type="component" value="Genome"/>
</dbReference>
<evidence type="ECO:0000256" key="1">
    <source>
        <dbReference type="ARBA" id="ARBA00012494"/>
    </source>
</evidence>
<reference evidence="8" key="1">
    <citation type="journal article" date="2019" name="PLoS Pathog.">
        <title>Re-assessing the diversity of negative strand RNA viruses in insects.</title>
        <authorList>
            <person name="Kafer S."/>
            <person name="Paraskevopoulou S."/>
            <person name="Zirkel F."/>
            <person name="Wieseke N."/>
            <person name="Donath A."/>
            <person name="Petersen M."/>
            <person name="Jones T.C."/>
            <person name="Liu S."/>
            <person name="Zhou X."/>
            <person name="Middendorf M."/>
            <person name="Junglen S."/>
            <person name="Misof B."/>
            <person name="Drosten C."/>
        </authorList>
    </citation>
    <scope>NUCLEOTIDE SEQUENCE</scope>
    <source>
        <strain evidence="8">OKIAV248</strain>
    </source>
</reference>
<dbReference type="InterPro" id="IPR007099">
    <property type="entry name" value="RNA-dir_pol_NSvirus"/>
</dbReference>
<dbReference type="GO" id="GO:0003968">
    <property type="term" value="F:RNA-directed RNA polymerase activity"/>
    <property type="evidence" value="ECO:0007669"/>
    <property type="project" value="UniProtKB-EC"/>
</dbReference>
<dbReference type="RefSeq" id="YP_010840047.1">
    <property type="nucleotide sequence ID" value="NC_078362.1"/>
</dbReference>
<evidence type="ECO:0000259" key="7">
    <source>
        <dbReference type="PROSITE" id="PS50525"/>
    </source>
</evidence>
<dbReference type="EMBL" id="MW039262">
    <property type="protein sequence ID" value="QPB73987.1"/>
    <property type="molecule type" value="Viral_cRNA"/>
</dbReference>
<evidence type="ECO:0000256" key="4">
    <source>
        <dbReference type="ARBA" id="ARBA00030285"/>
    </source>
</evidence>
<organism evidence="8 9">
    <name type="scientific">Neuropteran phasma-related virus OKIAV248</name>
    <dbReference type="NCBI Taxonomy" id="2789453"/>
    <lineage>
        <taxon>Viruses</taxon>
        <taxon>Riboviria</taxon>
        <taxon>Orthornavirae</taxon>
        <taxon>Negarnaviricota</taxon>
        <taxon>Polyploviricotina</taxon>
        <taxon>Bunyaviricetes</taxon>
        <taxon>Elliovirales</taxon>
        <taxon>Phasmaviridae</taxon>
        <taxon>Feravirus</taxon>
        <taxon>Feravirus neuropterus</taxon>
    </lineage>
</organism>
<dbReference type="GO" id="GO:0039694">
    <property type="term" value="P:viral RNA genome replication"/>
    <property type="evidence" value="ECO:0007669"/>
    <property type="project" value="InterPro"/>
</dbReference>
<evidence type="ECO:0000313" key="9">
    <source>
        <dbReference type="Proteomes" id="UP000681995"/>
    </source>
</evidence>
<proteinExistence type="predicted"/>